<sequence length="430" mass="45427">MEFPDASTIDAALDTVEFPAFAEVSYEPPAPEIDDPASAAGEAVADLALEEVPEGGTVAVGLGSRGIHAIDRIARAVVEEIGSRGYDPVVVPAMGSHGGASAEGQRETLAALGLTESKLGCPIDAWMETEIVGESALGQPVHVAEAALAADAVCVVNRIKPHTSFRAPIESGLCKMTAIGLGKQGGAARTHEYAIEEDYYEAITAAFDVIRRETPHVGGVAVVENFYDRPAEISGIPADELPDREADLLERAREYMPTLPFEELDALVIDEVGKDVSGTGMDTNVVARTPMLGASGPDEPEIGRVVVRGLTEATHGNGHGIGLADLTTTDVLEELDLSQMYTNGLTSGSFELDRLPMALPTEEQALTAALSSSGRYDPDTVRVAWIPDTAHLSSFRVSAALADEDYEHLTTGRRTELAFDDGGRAAFDEE</sequence>
<dbReference type="Proteomes" id="UP001595925">
    <property type="component" value="Unassembled WGS sequence"/>
</dbReference>
<keyword evidence="2" id="KW-1185">Reference proteome</keyword>
<dbReference type="Gene3D" id="3.40.50.11440">
    <property type="match status" value="1"/>
</dbReference>
<reference evidence="1 2" key="1">
    <citation type="journal article" date="2019" name="Int. J. Syst. Evol. Microbiol.">
        <title>The Global Catalogue of Microorganisms (GCM) 10K type strain sequencing project: providing services to taxonomists for standard genome sequencing and annotation.</title>
        <authorList>
            <consortium name="The Broad Institute Genomics Platform"/>
            <consortium name="The Broad Institute Genome Sequencing Center for Infectious Disease"/>
            <person name="Wu L."/>
            <person name="Ma J."/>
        </authorList>
    </citation>
    <scope>NUCLEOTIDE SEQUENCE [LARGE SCALE GENOMIC DNA]</scope>
    <source>
        <strain evidence="1 2">CGMCC 1.15824</strain>
    </source>
</reference>
<name>A0ABD5QL76_9EURY</name>
<proteinExistence type="predicted"/>
<dbReference type="RefSeq" id="WP_224828194.1">
    <property type="nucleotide sequence ID" value="NZ_JAIVEF010000004.1"/>
</dbReference>
<organism evidence="1 2">
    <name type="scientific">Saliphagus infecundisoli</name>
    <dbReference type="NCBI Taxonomy" id="1849069"/>
    <lineage>
        <taxon>Archaea</taxon>
        <taxon>Methanobacteriati</taxon>
        <taxon>Methanobacteriota</taxon>
        <taxon>Stenosarchaea group</taxon>
        <taxon>Halobacteria</taxon>
        <taxon>Halobacteriales</taxon>
        <taxon>Natrialbaceae</taxon>
        <taxon>Saliphagus</taxon>
    </lineage>
</organism>
<gene>
    <name evidence="1" type="ORF">ACFPFO_18865</name>
</gene>
<evidence type="ECO:0000313" key="1">
    <source>
        <dbReference type="EMBL" id="MFC4989782.1"/>
    </source>
</evidence>
<dbReference type="EMBL" id="JBHSJG010000054">
    <property type="protein sequence ID" value="MFC4989782.1"/>
    <property type="molecule type" value="Genomic_DNA"/>
</dbReference>
<comment type="caution">
    <text evidence="1">The sequence shown here is derived from an EMBL/GenBank/DDBJ whole genome shotgun (WGS) entry which is preliminary data.</text>
</comment>
<protein>
    <submittedName>
        <fullName evidence="1">DUF362 domain-containing protein</fullName>
    </submittedName>
</protein>
<dbReference type="AlphaFoldDB" id="A0ABD5QL76"/>
<evidence type="ECO:0000313" key="2">
    <source>
        <dbReference type="Proteomes" id="UP001595925"/>
    </source>
</evidence>
<accession>A0ABD5QL76</accession>